<proteinExistence type="predicted"/>
<organism evidence="1 2">
    <name type="scientific">Meloidogyne enterolobii</name>
    <name type="common">Root-knot nematode worm</name>
    <name type="synonym">Meloidogyne mayaguensis</name>
    <dbReference type="NCBI Taxonomy" id="390850"/>
    <lineage>
        <taxon>Eukaryota</taxon>
        <taxon>Metazoa</taxon>
        <taxon>Ecdysozoa</taxon>
        <taxon>Nematoda</taxon>
        <taxon>Chromadorea</taxon>
        <taxon>Rhabditida</taxon>
        <taxon>Tylenchina</taxon>
        <taxon>Tylenchomorpha</taxon>
        <taxon>Tylenchoidea</taxon>
        <taxon>Meloidogynidae</taxon>
        <taxon>Meloidogyninae</taxon>
        <taxon>Meloidogyne</taxon>
    </lineage>
</organism>
<evidence type="ECO:0000313" key="1">
    <source>
        <dbReference type="EMBL" id="CAK5088005.1"/>
    </source>
</evidence>
<comment type="caution">
    <text evidence="1">The sequence shown here is derived from an EMBL/GenBank/DDBJ whole genome shotgun (WGS) entry which is preliminary data.</text>
</comment>
<dbReference type="Proteomes" id="UP001497535">
    <property type="component" value="Unassembled WGS sequence"/>
</dbReference>
<reference evidence="1" key="1">
    <citation type="submission" date="2023-11" db="EMBL/GenBank/DDBJ databases">
        <authorList>
            <person name="Poullet M."/>
        </authorList>
    </citation>
    <scope>NUCLEOTIDE SEQUENCE</scope>
    <source>
        <strain evidence="1">E1834</strain>
    </source>
</reference>
<sequence>MELPTIPKKTKRNSVDEIVYNSRVKMTIPEKKEEKALVLMKIKKEKLMTICKNEVPFNYQKGSHSKEAGTKNEIINY</sequence>
<protein>
    <submittedName>
        <fullName evidence="1">Uncharacterized protein</fullName>
    </submittedName>
</protein>
<accession>A0ACB1A994</accession>
<keyword evidence="2" id="KW-1185">Reference proteome</keyword>
<gene>
    <name evidence="1" type="ORF">MENTE1834_LOCUS35641</name>
</gene>
<name>A0ACB1A994_MELEN</name>
<dbReference type="EMBL" id="CAVMJV010000069">
    <property type="protein sequence ID" value="CAK5088005.1"/>
    <property type="molecule type" value="Genomic_DNA"/>
</dbReference>
<evidence type="ECO:0000313" key="2">
    <source>
        <dbReference type="Proteomes" id="UP001497535"/>
    </source>
</evidence>